<dbReference type="AlphaFoldDB" id="A0A0B7FTJ5"/>
<dbReference type="Proteomes" id="UP000059188">
    <property type="component" value="Unassembled WGS sequence"/>
</dbReference>
<feature type="chain" id="PRO_5002114426" evidence="1">
    <location>
        <begin position="27"/>
        <end position="67"/>
    </location>
</feature>
<protein>
    <submittedName>
        <fullName evidence="2">Uncharacterized protein</fullName>
    </submittedName>
</protein>
<sequence>MDRDSRRMVVEFRLVILALIIPVEISEQVLKTSALVGLTPPETTNFRGDFYKLLFLQARRPYKATNN</sequence>
<feature type="signal peptide" evidence="1">
    <location>
        <begin position="1"/>
        <end position="26"/>
    </location>
</feature>
<keyword evidence="3" id="KW-1185">Reference proteome</keyword>
<organism evidence="2 3">
    <name type="scientific">Thanatephorus cucumeris (strain AG1-IB / isolate 7/3/14)</name>
    <name type="common">Lettuce bottom rot fungus</name>
    <name type="synonym">Rhizoctonia solani</name>
    <dbReference type="NCBI Taxonomy" id="1108050"/>
    <lineage>
        <taxon>Eukaryota</taxon>
        <taxon>Fungi</taxon>
        <taxon>Dikarya</taxon>
        <taxon>Basidiomycota</taxon>
        <taxon>Agaricomycotina</taxon>
        <taxon>Agaricomycetes</taxon>
        <taxon>Cantharellales</taxon>
        <taxon>Ceratobasidiaceae</taxon>
        <taxon>Rhizoctonia</taxon>
        <taxon>Rhizoctonia solani AG-1</taxon>
    </lineage>
</organism>
<name>A0A0B7FTJ5_THACB</name>
<accession>A0A0B7FTJ5</accession>
<keyword evidence="1" id="KW-0732">Signal</keyword>
<evidence type="ECO:0000313" key="3">
    <source>
        <dbReference type="Proteomes" id="UP000059188"/>
    </source>
</evidence>
<evidence type="ECO:0000313" key="2">
    <source>
        <dbReference type="EMBL" id="CEL60189.1"/>
    </source>
</evidence>
<gene>
    <name evidence="2" type="ORF">RSOLAG1IB_09427</name>
</gene>
<evidence type="ECO:0000256" key="1">
    <source>
        <dbReference type="SAM" id="SignalP"/>
    </source>
</evidence>
<dbReference type="EMBL" id="LN679143">
    <property type="protein sequence ID" value="CEL60189.1"/>
    <property type="molecule type" value="Genomic_DNA"/>
</dbReference>
<reference evidence="2 3" key="1">
    <citation type="submission" date="2014-11" db="EMBL/GenBank/DDBJ databases">
        <authorList>
            <person name="Wibberg Daniel"/>
        </authorList>
    </citation>
    <scope>NUCLEOTIDE SEQUENCE [LARGE SCALE GENOMIC DNA]</scope>
    <source>
        <strain evidence="2">Rhizoctonia solani AG1-IB 7/3/14</strain>
    </source>
</reference>
<proteinExistence type="predicted"/>